<dbReference type="GO" id="GO:0016020">
    <property type="term" value="C:membrane"/>
    <property type="evidence" value="ECO:0007669"/>
    <property type="project" value="UniProtKB-SubCell"/>
</dbReference>
<dbReference type="AlphaFoldDB" id="A0A395IAG6"/>
<dbReference type="PANTHER" id="PTHR33048:SF163">
    <property type="entry name" value="INTEGRAL MEMBRANE PROTEIN (AFU_ORTHOLOGUE AFUA_8G05510)"/>
    <property type="match status" value="1"/>
</dbReference>
<dbReference type="InterPro" id="IPR052337">
    <property type="entry name" value="SAT4-like"/>
</dbReference>
<gene>
    <name evidence="8" type="ORF">BO97DRAFT_430988</name>
</gene>
<feature type="transmembrane region" description="Helical" evidence="6">
    <location>
        <begin position="178"/>
        <end position="203"/>
    </location>
</feature>
<dbReference type="Pfam" id="PF20684">
    <property type="entry name" value="Fung_rhodopsin"/>
    <property type="match status" value="1"/>
</dbReference>
<proteinExistence type="inferred from homology"/>
<feature type="transmembrane region" description="Helical" evidence="6">
    <location>
        <begin position="130"/>
        <end position="158"/>
    </location>
</feature>
<organism evidence="8 9">
    <name type="scientific">Aspergillus homomorphus (strain CBS 101889)</name>
    <dbReference type="NCBI Taxonomy" id="1450537"/>
    <lineage>
        <taxon>Eukaryota</taxon>
        <taxon>Fungi</taxon>
        <taxon>Dikarya</taxon>
        <taxon>Ascomycota</taxon>
        <taxon>Pezizomycotina</taxon>
        <taxon>Eurotiomycetes</taxon>
        <taxon>Eurotiomycetidae</taxon>
        <taxon>Eurotiales</taxon>
        <taxon>Aspergillaceae</taxon>
        <taxon>Aspergillus</taxon>
        <taxon>Aspergillus subgen. Circumdati</taxon>
    </lineage>
</organism>
<dbReference type="InterPro" id="IPR049326">
    <property type="entry name" value="Rhodopsin_dom_fungi"/>
</dbReference>
<keyword evidence="3 6" id="KW-1133">Transmembrane helix</keyword>
<keyword evidence="2 6" id="KW-0812">Transmembrane</keyword>
<evidence type="ECO:0000259" key="7">
    <source>
        <dbReference type="Pfam" id="PF20684"/>
    </source>
</evidence>
<feature type="transmembrane region" description="Helical" evidence="6">
    <location>
        <begin position="95"/>
        <end position="118"/>
    </location>
</feature>
<dbReference type="STRING" id="1450537.A0A395IAG6"/>
<protein>
    <submittedName>
        <fullName evidence="8">Integral membrane protein Pth11-like protein</fullName>
    </submittedName>
</protein>
<evidence type="ECO:0000256" key="5">
    <source>
        <dbReference type="ARBA" id="ARBA00038359"/>
    </source>
</evidence>
<evidence type="ECO:0000256" key="6">
    <source>
        <dbReference type="SAM" id="Phobius"/>
    </source>
</evidence>
<keyword evidence="9" id="KW-1185">Reference proteome</keyword>
<accession>A0A395IAG6</accession>
<feature type="transmembrane region" description="Helical" evidence="6">
    <location>
        <begin position="251"/>
        <end position="271"/>
    </location>
</feature>
<evidence type="ECO:0000256" key="1">
    <source>
        <dbReference type="ARBA" id="ARBA00004141"/>
    </source>
</evidence>
<dbReference type="Proteomes" id="UP000248961">
    <property type="component" value="Unassembled WGS sequence"/>
</dbReference>
<evidence type="ECO:0000313" key="8">
    <source>
        <dbReference type="EMBL" id="RAL16955.1"/>
    </source>
</evidence>
<name>A0A395IAG6_ASPHC</name>
<evidence type="ECO:0000256" key="4">
    <source>
        <dbReference type="ARBA" id="ARBA00023136"/>
    </source>
</evidence>
<feature type="transmembrane region" description="Helical" evidence="6">
    <location>
        <begin position="54"/>
        <end position="75"/>
    </location>
</feature>
<reference evidence="8 9" key="1">
    <citation type="submission" date="2018-02" db="EMBL/GenBank/DDBJ databases">
        <title>The genomes of Aspergillus section Nigri reveals drivers in fungal speciation.</title>
        <authorList>
            <consortium name="DOE Joint Genome Institute"/>
            <person name="Vesth T.C."/>
            <person name="Nybo J."/>
            <person name="Theobald S."/>
            <person name="Brandl J."/>
            <person name="Frisvad J.C."/>
            <person name="Nielsen K.F."/>
            <person name="Lyhne E.K."/>
            <person name="Kogle M.E."/>
            <person name="Kuo A."/>
            <person name="Riley R."/>
            <person name="Clum A."/>
            <person name="Nolan M."/>
            <person name="Lipzen A."/>
            <person name="Salamov A."/>
            <person name="Henrissat B."/>
            <person name="Wiebenga A."/>
            <person name="De vries R.P."/>
            <person name="Grigoriev I.V."/>
            <person name="Mortensen U.H."/>
            <person name="Andersen M.R."/>
            <person name="Baker S.E."/>
        </authorList>
    </citation>
    <scope>NUCLEOTIDE SEQUENCE [LARGE SCALE GENOMIC DNA]</scope>
    <source>
        <strain evidence="8 9">CBS 101889</strain>
    </source>
</reference>
<keyword evidence="4 6" id="KW-0472">Membrane</keyword>
<feature type="domain" description="Rhodopsin" evidence="7">
    <location>
        <begin position="39"/>
        <end position="276"/>
    </location>
</feature>
<evidence type="ECO:0000313" key="9">
    <source>
        <dbReference type="Proteomes" id="UP000248961"/>
    </source>
</evidence>
<comment type="similarity">
    <text evidence="5">Belongs to the SAT4 family.</text>
</comment>
<dbReference type="RefSeq" id="XP_025556109.1">
    <property type="nucleotide sequence ID" value="XM_025697471.1"/>
</dbReference>
<feature type="transmembrane region" description="Helical" evidence="6">
    <location>
        <begin position="215"/>
        <end position="236"/>
    </location>
</feature>
<dbReference type="OrthoDB" id="5429740at2759"/>
<dbReference type="GeneID" id="37201760"/>
<dbReference type="EMBL" id="KZ824268">
    <property type="protein sequence ID" value="RAL16955.1"/>
    <property type="molecule type" value="Genomic_DNA"/>
</dbReference>
<feature type="transmembrane region" description="Helical" evidence="6">
    <location>
        <begin position="24"/>
        <end position="42"/>
    </location>
</feature>
<evidence type="ECO:0000256" key="3">
    <source>
        <dbReference type="ARBA" id="ARBA00022989"/>
    </source>
</evidence>
<dbReference type="VEuPathDB" id="FungiDB:BO97DRAFT_430988"/>
<evidence type="ECO:0000256" key="2">
    <source>
        <dbReference type="ARBA" id="ARBA00022692"/>
    </source>
</evidence>
<comment type="subcellular location">
    <subcellularLocation>
        <location evidence="1">Membrane</location>
        <topology evidence="1">Multi-pass membrane protein</topology>
    </subcellularLocation>
</comment>
<sequence length="371" mass="41320">MSESVGLPPQGIDLTANNESKNTAIVATMYALAVLAISVRLFSRTKVQQARIGLDDWLIVTALLSGTANMASAIVGGKYGVGKHIWVVNMNDIIAMAKILFANVLLYVTTVTLIKLSIILSYRRIFGMRWTMWACIFLALSYWVGCTIAFLTACQPVSYYWTQYLNPKGGRERYDLYAFYIGHAVANMVGDIVILLVPIPLIWSLQLRLSQKIQILSIFLLGGFVCVASAIRIYYFTFVSGVDVTWVLGDVFIWSSIEPSIGIFCACLPVLQPLFRTIMNRMLGTPTPVKSKQRSTGPPKAVRYAPNILSKIQGGDERIARRDEEAMLTTTSARFELDSIGKGRHSDEEAGPMDLLSITVQKEFQVREEHR</sequence>
<dbReference type="PANTHER" id="PTHR33048">
    <property type="entry name" value="PTH11-LIKE INTEGRAL MEMBRANE PROTEIN (AFU_ORTHOLOGUE AFUA_5G11245)"/>
    <property type="match status" value="1"/>
</dbReference>